<dbReference type="PANTHER" id="PTHR46082:SF6">
    <property type="entry name" value="AAA+ ATPASE DOMAIN-CONTAINING PROTEIN-RELATED"/>
    <property type="match status" value="1"/>
</dbReference>
<reference evidence="2 3" key="1">
    <citation type="submission" date="2019-04" db="EMBL/GenBank/DDBJ databases">
        <title>Streptomyces oryziradicis sp. nov., a novel actinomycete isolated from rhizosphere soil of rice (Oryza sativa L.).</title>
        <authorList>
            <person name="Li C."/>
        </authorList>
    </citation>
    <scope>NUCLEOTIDE SEQUENCE [LARGE SCALE GENOMIC DNA]</scope>
    <source>
        <strain evidence="2 3">NEAU-C40</strain>
    </source>
</reference>
<name>A0A4U0SN04_9ACTN</name>
<dbReference type="SUPFAM" id="SSF52540">
    <property type="entry name" value="P-loop containing nucleoside triphosphate hydrolases"/>
    <property type="match status" value="1"/>
</dbReference>
<sequence>MSDRPRGAGSHEQFTISYAGFNRPWATWIAHQLERLGHHTTLLRWDPPLSVPLDDALRNLLEAPGRVLLVLDDWYFSLGPRTDEEWTRALRTVVPPHVDRFAAVSVATRALPPTAVPLRPVDLRDLDSREARRRILGRLDVDPAAMPRNGDDDAFAPRFPNDPPSVWNVPRRNVRFTGREWALEELHQQFESGGRGGARVALRGISGVGKSQIGIEYAHRFGNDYDVVWWINAGFRATAREQFAELAPRLGLPVGEQLGERIRAVHEALRLGRPHRRWLLILDSADDMTQVEDLLPEGSGHVLITTLTQDWASTGSIAEIPIKSFTRPESIAYARRRAPRLTVPEADQLADAVQDLPLLLAQTAAWLAANQMSAGEYVALIRGGEANLIGISISSDYPMGFQTSWSITLNTLEENNPEAVELLNLFALFSPEAIPVRLLQAAHPSDLPPHLAALAADPIRWHTALRRLSESTAVRMDYVDTSEAEPYVDNVNMHRLYHSFLISTLTEERRESLTVTACEVLAGADPRRPADTREWSRYGELIPHLEPSGALSSTKPVVRALVLNCIEYLRVRGENRTGLRLCEQAIARWRTRLDPDDPSMLELTHQHANMLRRVGRFREAEAVGRSVVDRLSGTRPADDPDLLRAKNGLGGTLVTLGAYPEAHQLYDESARANMETLGDDAPRTLQVRSNLAIALALLGRYQESLELNRTILVVRERQLGARHYLTLHSGMAYAWMLRLLGQYQEAQSRQELNVRAHHQVMGRYTPQTLLAEHNLALCLRRAGDLDAANSLMSSIMERSAQRQGPQHPETLQVQADYATFIREHGDVEKARELAQSVAVSYRDLVGANHPYAVGTAGNVGLALWKFGERDEALQIAERTLMGMRRAVGDDHPWALGAALNASGARNLAGDEENALTLSRETLERAIRTLGETHPLTLSCKAALSDDLRSLRRGQEAGKLEQETLQQLLEGLGPQHPHTMAVRRRERPYWDFEPLLT</sequence>
<dbReference type="Gene3D" id="1.25.40.10">
    <property type="entry name" value="Tetratricopeptide repeat domain"/>
    <property type="match status" value="2"/>
</dbReference>
<evidence type="ECO:0000313" key="3">
    <source>
        <dbReference type="Proteomes" id="UP000305778"/>
    </source>
</evidence>
<dbReference type="AlphaFoldDB" id="A0A4U0SN04"/>
<dbReference type="Pfam" id="PF13374">
    <property type="entry name" value="TPR_10"/>
    <property type="match status" value="1"/>
</dbReference>
<dbReference type="InterPro" id="IPR027417">
    <property type="entry name" value="P-loop_NTPase"/>
</dbReference>
<dbReference type="InterPro" id="IPR000157">
    <property type="entry name" value="TIR_dom"/>
</dbReference>
<dbReference type="Pfam" id="PF13676">
    <property type="entry name" value="TIR_2"/>
    <property type="match status" value="1"/>
</dbReference>
<dbReference type="SUPFAM" id="SSF48452">
    <property type="entry name" value="TPR-like"/>
    <property type="match status" value="2"/>
</dbReference>
<feature type="domain" description="TIR" evidence="1">
    <location>
        <begin position="14"/>
        <end position="135"/>
    </location>
</feature>
<dbReference type="RefSeq" id="WP_136724569.1">
    <property type="nucleotide sequence ID" value="NZ_SUMC01000013.1"/>
</dbReference>
<protein>
    <submittedName>
        <fullName evidence="2">Tetratricopeptide repeat protein</fullName>
    </submittedName>
</protein>
<dbReference type="Pfam" id="PF13424">
    <property type="entry name" value="TPR_12"/>
    <property type="match status" value="2"/>
</dbReference>
<proteinExistence type="predicted"/>
<dbReference type="InterPro" id="IPR053137">
    <property type="entry name" value="NLR-like"/>
</dbReference>
<organism evidence="2 3">
    <name type="scientific">Actinacidiphila oryziradicis</name>
    <dbReference type="NCBI Taxonomy" id="2571141"/>
    <lineage>
        <taxon>Bacteria</taxon>
        <taxon>Bacillati</taxon>
        <taxon>Actinomycetota</taxon>
        <taxon>Actinomycetes</taxon>
        <taxon>Kitasatosporales</taxon>
        <taxon>Streptomycetaceae</taxon>
        <taxon>Actinacidiphila</taxon>
    </lineage>
</organism>
<evidence type="ECO:0000313" key="2">
    <source>
        <dbReference type="EMBL" id="TKA10498.1"/>
    </source>
</evidence>
<dbReference type="Gene3D" id="3.40.50.300">
    <property type="entry name" value="P-loop containing nucleotide triphosphate hydrolases"/>
    <property type="match status" value="1"/>
</dbReference>
<dbReference type="InterPro" id="IPR011990">
    <property type="entry name" value="TPR-like_helical_dom_sf"/>
</dbReference>
<dbReference type="OrthoDB" id="580767at2"/>
<dbReference type="NCBIfam" id="NF040586">
    <property type="entry name" value="FxSxx_TPR"/>
    <property type="match status" value="1"/>
</dbReference>
<evidence type="ECO:0000259" key="1">
    <source>
        <dbReference type="Pfam" id="PF13676"/>
    </source>
</evidence>
<dbReference type="EMBL" id="SUMC01000013">
    <property type="protein sequence ID" value="TKA10498.1"/>
    <property type="molecule type" value="Genomic_DNA"/>
</dbReference>
<comment type="caution">
    <text evidence="2">The sequence shown here is derived from an EMBL/GenBank/DDBJ whole genome shotgun (WGS) entry which is preliminary data.</text>
</comment>
<dbReference type="Proteomes" id="UP000305778">
    <property type="component" value="Unassembled WGS sequence"/>
</dbReference>
<dbReference type="PANTHER" id="PTHR46082">
    <property type="entry name" value="ATP/GTP-BINDING PROTEIN-RELATED"/>
    <property type="match status" value="1"/>
</dbReference>
<gene>
    <name evidence="2" type="ORF">FCI23_15995</name>
</gene>
<keyword evidence="3" id="KW-1185">Reference proteome</keyword>
<accession>A0A4U0SN04</accession>
<dbReference type="GO" id="GO:0007165">
    <property type="term" value="P:signal transduction"/>
    <property type="evidence" value="ECO:0007669"/>
    <property type="project" value="InterPro"/>
</dbReference>